<dbReference type="InterPro" id="IPR000008">
    <property type="entry name" value="C2_dom"/>
</dbReference>
<dbReference type="SMART" id="SM00239">
    <property type="entry name" value="C2"/>
    <property type="match status" value="1"/>
</dbReference>
<reference evidence="7" key="2">
    <citation type="submission" date="2023-11" db="UniProtKB">
        <authorList>
            <consortium name="WormBaseParasite"/>
        </authorList>
    </citation>
    <scope>IDENTIFICATION</scope>
</reference>
<evidence type="ECO:0008006" key="8">
    <source>
        <dbReference type="Google" id="ProtNLM"/>
    </source>
</evidence>
<dbReference type="Proteomes" id="UP000050795">
    <property type="component" value="Unassembled WGS sequence"/>
</dbReference>
<feature type="region of interest" description="Disordered" evidence="3">
    <location>
        <begin position="340"/>
        <end position="373"/>
    </location>
</feature>
<accession>A0AA85KGN8</accession>
<dbReference type="InterPro" id="IPR035892">
    <property type="entry name" value="C2_domain_sf"/>
</dbReference>
<keyword evidence="2" id="KW-0175">Coiled coil</keyword>
<feature type="region of interest" description="Disordered" evidence="3">
    <location>
        <begin position="1475"/>
        <end position="1497"/>
    </location>
</feature>
<dbReference type="PROSITE" id="PS50004">
    <property type="entry name" value="C2"/>
    <property type="match status" value="1"/>
</dbReference>
<evidence type="ECO:0000313" key="7">
    <source>
        <dbReference type="WBParaSite" id="TREG1_76490.1"/>
    </source>
</evidence>
<feature type="region of interest" description="Disordered" evidence="3">
    <location>
        <begin position="884"/>
        <end position="921"/>
    </location>
</feature>
<feature type="compositionally biased region" description="Low complexity" evidence="3">
    <location>
        <begin position="897"/>
        <end position="908"/>
    </location>
</feature>
<dbReference type="Gene3D" id="2.60.40.150">
    <property type="entry name" value="C2 domain"/>
    <property type="match status" value="1"/>
</dbReference>
<dbReference type="SUPFAM" id="SSF49562">
    <property type="entry name" value="C2 domain (Calcium/lipid-binding domain, CaLB)"/>
    <property type="match status" value="1"/>
</dbReference>
<dbReference type="InterPro" id="IPR039360">
    <property type="entry name" value="Ras_GTPase"/>
</dbReference>
<feature type="compositionally biased region" description="Basic and acidic residues" evidence="3">
    <location>
        <begin position="1027"/>
        <end position="1043"/>
    </location>
</feature>
<keyword evidence="1" id="KW-0343">GTPase activation</keyword>
<protein>
    <recommendedName>
        <fullName evidence="8">Ras-GAP domain-containing protein</fullName>
    </recommendedName>
</protein>
<dbReference type="Pfam" id="PF00616">
    <property type="entry name" value="RasGAP"/>
    <property type="match status" value="1"/>
</dbReference>
<evidence type="ECO:0000256" key="1">
    <source>
        <dbReference type="ARBA" id="ARBA00022468"/>
    </source>
</evidence>
<feature type="compositionally biased region" description="Basic residues" evidence="3">
    <location>
        <begin position="1597"/>
        <end position="1608"/>
    </location>
</feature>
<feature type="region of interest" description="Disordered" evidence="3">
    <location>
        <begin position="1597"/>
        <end position="1619"/>
    </location>
</feature>
<dbReference type="Gene3D" id="1.10.506.10">
    <property type="entry name" value="GTPase Activation - p120gap, domain 1"/>
    <property type="match status" value="1"/>
</dbReference>
<organism evidence="6 7">
    <name type="scientific">Trichobilharzia regenti</name>
    <name type="common">Nasal bird schistosome</name>
    <dbReference type="NCBI Taxonomy" id="157069"/>
    <lineage>
        <taxon>Eukaryota</taxon>
        <taxon>Metazoa</taxon>
        <taxon>Spiralia</taxon>
        <taxon>Lophotrochozoa</taxon>
        <taxon>Platyhelminthes</taxon>
        <taxon>Trematoda</taxon>
        <taxon>Digenea</taxon>
        <taxon>Strigeidida</taxon>
        <taxon>Schistosomatoidea</taxon>
        <taxon>Schistosomatidae</taxon>
        <taxon>Trichobilharzia</taxon>
    </lineage>
</organism>
<feature type="domain" description="C2" evidence="4">
    <location>
        <begin position="177"/>
        <end position="305"/>
    </location>
</feature>
<feature type="compositionally biased region" description="Polar residues" evidence="3">
    <location>
        <begin position="1519"/>
        <end position="1539"/>
    </location>
</feature>
<feature type="compositionally biased region" description="Polar residues" evidence="3">
    <location>
        <begin position="1001"/>
        <end position="1014"/>
    </location>
</feature>
<evidence type="ECO:0000256" key="3">
    <source>
        <dbReference type="SAM" id="MobiDB-lite"/>
    </source>
</evidence>
<reference evidence="6" key="1">
    <citation type="submission" date="2022-06" db="EMBL/GenBank/DDBJ databases">
        <authorList>
            <person name="Berger JAMES D."/>
            <person name="Berger JAMES D."/>
        </authorList>
    </citation>
    <scope>NUCLEOTIDE SEQUENCE [LARGE SCALE GENOMIC DNA]</scope>
</reference>
<evidence type="ECO:0000256" key="2">
    <source>
        <dbReference type="SAM" id="Coils"/>
    </source>
</evidence>
<dbReference type="SMART" id="SM00323">
    <property type="entry name" value="RasGAP"/>
    <property type="match status" value="1"/>
</dbReference>
<dbReference type="PANTHER" id="PTHR10194">
    <property type="entry name" value="RAS GTPASE-ACTIVATING PROTEINS"/>
    <property type="match status" value="1"/>
</dbReference>
<dbReference type="PANTHER" id="PTHR10194:SF60">
    <property type="entry name" value="RAS GTPASE-ACTIVATING PROTEIN RASKOL"/>
    <property type="match status" value="1"/>
</dbReference>
<evidence type="ECO:0000313" key="6">
    <source>
        <dbReference type="Proteomes" id="UP000050795"/>
    </source>
</evidence>
<dbReference type="SUPFAM" id="SSF48350">
    <property type="entry name" value="GTPase activation domain, GAP"/>
    <property type="match status" value="1"/>
</dbReference>
<dbReference type="CDD" id="cd04013">
    <property type="entry name" value="C2_SynGAP_like"/>
    <property type="match status" value="1"/>
</dbReference>
<dbReference type="PROSITE" id="PS00509">
    <property type="entry name" value="RAS_GTPASE_ACTIV_1"/>
    <property type="match status" value="1"/>
</dbReference>
<feature type="region of interest" description="Disordered" evidence="3">
    <location>
        <begin position="1519"/>
        <end position="1553"/>
    </location>
</feature>
<feature type="compositionally biased region" description="Low complexity" evidence="3">
    <location>
        <begin position="1475"/>
        <end position="1486"/>
    </location>
</feature>
<dbReference type="InterPro" id="IPR008936">
    <property type="entry name" value="Rho_GTPase_activation_prot"/>
</dbReference>
<evidence type="ECO:0000259" key="5">
    <source>
        <dbReference type="PROSITE" id="PS50018"/>
    </source>
</evidence>
<proteinExistence type="predicted"/>
<name>A0AA85KGN8_TRIRE</name>
<feature type="domain" description="Ras-GAP" evidence="5">
    <location>
        <begin position="426"/>
        <end position="650"/>
    </location>
</feature>
<sequence length="1697" mass="188664">MLDQHHRQQPVNNNIKRFNCLSTSKHQHQSKIINVTVIKAKEKNTPLSLSTNNICDIEVSSSSSPDIMDKCNKNINNPGDDAVVVYSSLTAISCDTSSHLLNSGNTNNTDNSDYGSLSLPSTNSRSYAKQFIDLFPVLMTKRKAFNYFQKTSSSITLTESSRNHYNDLWVGSLNLRRTAKPNLENEYHRENSLKLSILEARNLLPKRRYYCDICLDRTLYARTTSKTAVSEIFWAEDFNLNNLPDVSVMTISLYRDSGSSGKDARRIGTSRISLRKYRKAPNQLIGYITIPISEITSRTDIQTWLTLQPPTVENTSSQDNLLNHLGTMIYTAENNHQSAGRLNSSRTISSNNNISSSSSNSISNNTNTGSTGVVADQRNLPQLRIRARYQSLGILPLCNYWPLRTLILSHSLLLTKWLESLLSVKFKEEIANSLVCLHEHNNTLIDFLTNLVVREVSNLENDSMAFRSNTMATKAVECYVKFVGSSYLHQLLHLFIQRVLTCFTLWEVDPDKLTATQCMTGSLTASDTSAFAISPVNMLKCFKPIIPGSLISNQIILLRYFDAVWRAIQSSLNYFPSVLIDLFSSFRTVLEKSRGSEFCDNLISSCIFLRLICPALLSPSLFGLISAFPSEPACQRNLTLLAKSLQTLANFSTFDDKEPYMRFLNGYVTSQLSSMRSFIRSISTSLNNNNNNDHTIDKVNVINGADTNLEATGISNAVSNSLPATNPDQTRSTLTTTLPTTTPAKAATSQNNIKDTIDENCELANLHVILSDVIFRDSLTIPSVTTTNNTAPAVMNSNNEHNGITTDAQDVNSSGGQGIVSPIFLKPVCPTIVTSLPEELCSLPRILDDISRALQQITSNECKQYEKTSVNHTNTIVNNNHYNLSHHHHHQKGGGSVIQSNVSPSSSNPRHKSKRLNNDREQSLSPIHHTHHSHQYTSTGGGNTPYYTVHYNPGFHNPDSCCNKAGLNHNANNTSSTMNNNNNTNNNTGLLLPQLKQSASLTGLPSDVSQSNPNDYDEPYISPESDCDMHETGGVNSDHEVSRSKKAQTLSITSAFQSYSSSLSIANNNSSLITNYNTNNKTNSYSPNDKKNIYDHKAISLDKLNNSDTEHIYDMVPLSSSSSSSASSSPSVSPSREAIHHMMNGVTVANDSYIHQSDQVSNCNIDKTLISTNHVTLNIEKDNDTMIQTKTGDAANSNIIEQTPTSLSSSSLALSNKVTTSNDENVQYNNHHHHHHHHDDEDVAVDDEINKFNQRSVCKSISPRLFLKKQVTTANVILTKPNVMSSSSIDTTKISKLTTTTTPPTHFRSNSSSRENMFDSNINGDHFSFGASNTVQVNLTHHSPTHKVYNNSNTNVNNDDAVDNFVYRQHTHRKNASAEELYSYTPHSDHSNYDINDTGDEENSTSTTMNSMKATTTTTNNNHSHRKQPSELAVEIALLRYELLLSRQDALRAADRLSKQETEIYQLRQLLEQLRNNNNSNNNNTSSKRRNKQSIDNNYDTVLLNTTTHVNDEIMMSGSQQVNNSDPELSSVKKQNSACSGGGGVNNSLQNPSNTHSKVLQSVTATFKELDDAMARLELEQSELLREQARIRARIAATHRHQHQHHHQQQQQQQQQPITSCTQSIINPTVVSSKSKSLIRPKCFQSSIPKILINSEKNRDLPSPGHINYANSSRTNSNNNYIQKAGICSELKSAPKK</sequence>
<feature type="compositionally biased region" description="Low complexity" evidence="3">
    <location>
        <begin position="343"/>
        <end position="371"/>
    </location>
</feature>
<feature type="region of interest" description="Disordered" evidence="3">
    <location>
        <begin position="1001"/>
        <end position="1043"/>
    </location>
</feature>
<dbReference type="WBParaSite" id="TREG1_76490.1">
    <property type="protein sequence ID" value="TREG1_76490.1"/>
    <property type="gene ID" value="TREG1_76490"/>
</dbReference>
<dbReference type="GO" id="GO:0005096">
    <property type="term" value="F:GTPase activator activity"/>
    <property type="evidence" value="ECO:0007669"/>
    <property type="project" value="UniProtKB-KW"/>
</dbReference>
<keyword evidence="6" id="KW-1185">Reference proteome</keyword>
<feature type="region of interest" description="Disordered" evidence="3">
    <location>
        <begin position="1384"/>
        <end position="1409"/>
    </location>
</feature>
<dbReference type="InterPro" id="IPR001936">
    <property type="entry name" value="RasGAP_dom"/>
</dbReference>
<dbReference type="InterPro" id="IPR023152">
    <property type="entry name" value="RasGAP_CS"/>
</dbReference>
<evidence type="ECO:0000259" key="4">
    <source>
        <dbReference type="PROSITE" id="PS50004"/>
    </source>
</evidence>
<dbReference type="PROSITE" id="PS50018">
    <property type="entry name" value="RAS_GTPASE_ACTIV_2"/>
    <property type="match status" value="1"/>
</dbReference>
<feature type="coiled-coil region" evidence="2">
    <location>
        <begin position="1560"/>
        <end position="1594"/>
    </location>
</feature>